<evidence type="ECO:0000313" key="23">
    <source>
        <dbReference type="EMBL" id="KAF7494933.1"/>
    </source>
</evidence>
<dbReference type="GO" id="GO:0004252">
    <property type="term" value="F:serine-type endopeptidase activity"/>
    <property type="evidence" value="ECO:0007669"/>
    <property type="project" value="UniProtKB-EC"/>
</dbReference>
<dbReference type="GO" id="GO:0005783">
    <property type="term" value="C:endoplasmic reticulum"/>
    <property type="evidence" value="ECO:0007669"/>
    <property type="project" value="UniProtKB-SubCell"/>
</dbReference>
<keyword evidence="25" id="KW-1185">Reference proteome</keyword>
<dbReference type="GO" id="GO:0005794">
    <property type="term" value="C:Golgi apparatus"/>
    <property type="evidence" value="ECO:0007669"/>
    <property type="project" value="UniProtKB-SubCell"/>
</dbReference>
<evidence type="ECO:0000256" key="21">
    <source>
        <dbReference type="SAM" id="SignalP"/>
    </source>
</evidence>
<keyword evidence="10" id="KW-0333">Golgi apparatus</keyword>
<dbReference type="InterPro" id="IPR001254">
    <property type="entry name" value="Trypsin_dom"/>
</dbReference>
<keyword evidence="21" id="KW-0732">Signal</keyword>
<feature type="domain" description="Peptidase S1" evidence="22">
    <location>
        <begin position="78"/>
        <end position="398"/>
    </location>
</feature>
<evidence type="ECO:0000256" key="12">
    <source>
        <dbReference type="ARBA" id="ARBA00023180"/>
    </source>
</evidence>
<comment type="catalytic activity">
    <reaction evidence="13">
        <text>Degradation of blood coagulation factors Va and VIIIa.</text>
        <dbReference type="EC" id="3.4.21.69"/>
    </reaction>
</comment>
<reference evidence="23" key="2">
    <citation type="submission" date="2020-01" db="EMBL/GenBank/DDBJ databases">
        <authorList>
            <person name="Korhonen P.K.K."/>
            <person name="Guangxu M.G."/>
            <person name="Wang T.W."/>
            <person name="Stroehlein A.J.S."/>
            <person name="Young N.D."/>
            <person name="Ang C.-S.A."/>
            <person name="Fernando D.W.F."/>
            <person name="Lu H.L."/>
            <person name="Taylor S.T."/>
            <person name="Ehtesham M.E.M."/>
            <person name="Najaraj S.H.N."/>
            <person name="Harsha G.H.G."/>
            <person name="Madugundu A.M."/>
            <person name="Renuse S.R."/>
            <person name="Holt D.H."/>
            <person name="Pandey A.P."/>
            <person name="Papenfuss A.P."/>
            <person name="Gasser R.B.G."/>
            <person name="Fischer K.F."/>
        </authorList>
    </citation>
    <scope>NUCLEOTIDE SEQUENCE</scope>
    <source>
        <strain evidence="23">SSS_KF_BRIS2020</strain>
    </source>
</reference>
<dbReference type="Gene3D" id="2.40.10.10">
    <property type="entry name" value="Trypsin-like serine proteases"/>
    <property type="match status" value="2"/>
</dbReference>
<evidence type="ECO:0000256" key="4">
    <source>
        <dbReference type="ARBA" id="ARBA00022525"/>
    </source>
</evidence>
<evidence type="ECO:0000256" key="20">
    <source>
        <dbReference type="RuleBase" id="RU363034"/>
    </source>
</evidence>
<keyword evidence="4" id="KW-0964">Secreted</keyword>
<evidence type="ECO:0000256" key="5">
    <source>
        <dbReference type="ARBA" id="ARBA00022670"/>
    </source>
</evidence>
<dbReference type="PROSITE" id="PS00135">
    <property type="entry name" value="TRYPSIN_SER"/>
    <property type="match status" value="1"/>
</dbReference>
<dbReference type="PANTHER" id="PTHR24252:SF7">
    <property type="entry name" value="HYALIN"/>
    <property type="match status" value="1"/>
</dbReference>
<dbReference type="GO" id="GO:0007599">
    <property type="term" value="P:hemostasis"/>
    <property type="evidence" value="ECO:0007669"/>
    <property type="project" value="UniProtKB-KW"/>
</dbReference>
<name>A0A834RJD0_SARSC</name>
<evidence type="ECO:0000256" key="17">
    <source>
        <dbReference type="ARBA" id="ARBA00041306"/>
    </source>
</evidence>
<keyword evidence="6" id="KW-0356">Hemostasis</keyword>
<dbReference type="InterPro" id="IPR033116">
    <property type="entry name" value="TRYPSIN_SER"/>
</dbReference>
<dbReference type="InterPro" id="IPR018114">
    <property type="entry name" value="TRYPSIN_HIS"/>
</dbReference>
<dbReference type="SMART" id="SM00020">
    <property type="entry name" value="Tryp_SPc"/>
    <property type="match status" value="1"/>
</dbReference>
<dbReference type="CDD" id="cd00190">
    <property type="entry name" value="Tryp_SPc"/>
    <property type="match status" value="1"/>
</dbReference>
<evidence type="ECO:0000256" key="19">
    <source>
        <dbReference type="ARBA" id="ARBA00042906"/>
    </source>
</evidence>
<evidence type="ECO:0000256" key="8">
    <source>
        <dbReference type="ARBA" id="ARBA00022824"/>
    </source>
</evidence>
<dbReference type="PROSITE" id="PS00134">
    <property type="entry name" value="TRYPSIN_HIS"/>
    <property type="match status" value="1"/>
</dbReference>
<keyword evidence="9 20" id="KW-0720">Serine protease</keyword>
<sequence length="401" mass="45256">MGIKRFVSLLLFSSFFSGYELFFMNFNNSNDSINQSKTNHHHRGYDSEEIHRILNITKCGNRIALNVTKFNQISDNYVVGGVESRPNSWPWMVALFRRNRFICGGSILNQRFILTAAHCVYRYGGGTNSTMPPEQLTVHAGTHQLDHLTKAEEIFEENVYNQSSLEKSDDTSPFLSNVIVVRNESNVQETSSAVSSNVNQTTESSKSIVFEVEKVFVHESFNSFTLMNDIALLKLRTKIEFQADRNLNETEKKINSGENSRLQSICLPNKEIDLKEFNGSTSVIIGWGHQREGGRVTNRLHEVRIPIISNEACQKVYGEKRIQMEQICAAEKEGGKDSCQGDSGGPMLVLDGEESAVDSKKFYQLGIVSWGRGCARPGAPGVYTRVSKYVQWILERIESNR</sequence>
<dbReference type="Pfam" id="PF00089">
    <property type="entry name" value="Trypsin"/>
    <property type="match status" value="2"/>
</dbReference>
<organism evidence="23">
    <name type="scientific">Sarcoptes scabiei</name>
    <name type="common">Itch mite</name>
    <name type="synonym">Acarus scabiei</name>
    <dbReference type="NCBI Taxonomy" id="52283"/>
    <lineage>
        <taxon>Eukaryota</taxon>
        <taxon>Metazoa</taxon>
        <taxon>Ecdysozoa</taxon>
        <taxon>Arthropoda</taxon>
        <taxon>Chelicerata</taxon>
        <taxon>Arachnida</taxon>
        <taxon>Acari</taxon>
        <taxon>Acariformes</taxon>
        <taxon>Sarcoptiformes</taxon>
        <taxon>Astigmata</taxon>
        <taxon>Psoroptidia</taxon>
        <taxon>Sarcoptoidea</taxon>
        <taxon>Sarcoptidae</taxon>
        <taxon>Sarcoptinae</taxon>
        <taxon>Sarcoptes</taxon>
    </lineage>
</organism>
<evidence type="ECO:0000256" key="3">
    <source>
        <dbReference type="ARBA" id="ARBA00004613"/>
    </source>
</evidence>
<dbReference type="AlphaFoldDB" id="A0A834RJD0"/>
<evidence type="ECO:0000256" key="18">
    <source>
        <dbReference type="ARBA" id="ARBA00042403"/>
    </source>
</evidence>
<dbReference type="PRINTS" id="PR00722">
    <property type="entry name" value="CHYMOTRYPSIN"/>
</dbReference>
<evidence type="ECO:0000256" key="13">
    <source>
        <dbReference type="ARBA" id="ARBA00036045"/>
    </source>
</evidence>
<comment type="function">
    <text evidence="14">Protein C is a vitamin K-dependent serine protease that regulates blood coagulation by inactivating factors Va and VIIIa in the presence of calcium ions and phospholipids. Exerts a protective effect on the endothelial cell barrier function.</text>
</comment>
<dbReference type="GO" id="GO:0006508">
    <property type="term" value="P:proteolysis"/>
    <property type="evidence" value="ECO:0007669"/>
    <property type="project" value="UniProtKB-KW"/>
</dbReference>
<dbReference type="EnsemblMetazoa" id="SSS_1611s_mrna">
    <property type="protein sequence ID" value="KAF7494933.1"/>
    <property type="gene ID" value="SSS_1611"/>
</dbReference>
<feature type="chain" id="PRO_5038259419" description="Vitamin K-dependent protein C" evidence="21">
    <location>
        <begin position="19"/>
        <end position="401"/>
    </location>
</feature>
<evidence type="ECO:0000256" key="15">
    <source>
        <dbReference type="ARBA" id="ARBA00038995"/>
    </source>
</evidence>
<evidence type="ECO:0000313" key="24">
    <source>
        <dbReference type="EnsemblMetazoa" id="KAF7494933.1"/>
    </source>
</evidence>
<evidence type="ECO:0000313" key="25">
    <source>
        <dbReference type="Proteomes" id="UP000070412"/>
    </source>
</evidence>
<evidence type="ECO:0000256" key="1">
    <source>
        <dbReference type="ARBA" id="ARBA00004240"/>
    </source>
</evidence>
<evidence type="ECO:0000256" key="10">
    <source>
        <dbReference type="ARBA" id="ARBA00023034"/>
    </source>
</evidence>
<dbReference type="InterPro" id="IPR001314">
    <property type="entry name" value="Peptidase_S1A"/>
</dbReference>
<keyword evidence="12" id="KW-0325">Glycoprotein</keyword>
<dbReference type="EMBL" id="WVUK01000051">
    <property type="protein sequence ID" value="KAF7494933.1"/>
    <property type="molecule type" value="Genomic_DNA"/>
</dbReference>
<dbReference type="FunFam" id="2.40.10.10:FF:000011">
    <property type="entry name" value="Coagulation factor X"/>
    <property type="match status" value="1"/>
</dbReference>
<protein>
    <recommendedName>
        <fullName evidence="16">Vitamin K-dependent protein C</fullName>
        <ecNumber evidence="15">3.4.21.69</ecNumber>
    </recommendedName>
    <alternativeName>
        <fullName evidence="19">Anticoagulant protein C</fullName>
    </alternativeName>
    <alternativeName>
        <fullName evidence="17">Autoprothrombin IIA</fullName>
    </alternativeName>
    <alternativeName>
        <fullName evidence="18">Blood coagulation factor XIV</fullName>
    </alternativeName>
</protein>
<dbReference type="Proteomes" id="UP000070412">
    <property type="component" value="Unassembled WGS sequence"/>
</dbReference>
<accession>A0A834RJD0</accession>
<keyword evidence="8" id="KW-0256">Endoplasmic reticulum</keyword>
<dbReference type="EC" id="3.4.21.69" evidence="15"/>
<evidence type="ECO:0000259" key="22">
    <source>
        <dbReference type="PROSITE" id="PS50240"/>
    </source>
</evidence>
<dbReference type="OrthoDB" id="6428296at2759"/>
<comment type="subcellular location">
    <subcellularLocation>
        <location evidence="1">Endoplasmic reticulum</location>
    </subcellularLocation>
    <subcellularLocation>
        <location evidence="2">Golgi apparatus</location>
    </subcellularLocation>
    <subcellularLocation>
        <location evidence="3">Secreted</location>
    </subcellularLocation>
</comment>
<gene>
    <name evidence="23" type="ORF">SSS_1611</name>
</gene>
<evidence type="ECO:0000256" key="16">
    <source>
        <dbReference type="ARBA" id="ARBA00040219"/>
    </source>
</evidence>
<evidence type="ECO:0000256" key="14">
    <source>
        <dbReference type="ARBA" id="ARBA00037553"/>
    </source>
</evidence>
<reference evidence="24" key="3">
    <citation type="submission" date="2022-06" db="UniProtKB">
        <authorList>
            <consortium name="EnsemblMetazoa"/>
        </authorList>
    </citation>
    <scope>IDENTIFICATION</scope>
</reference>
<dbReference type="InterPro" id="IPR043504">
    <property type="entry name" value="Peptidase_S1_PA_chymotrypsin"/>
</dbReference>
<feature type="signal peptide" evidence="21">
    <location>
        <begin position="1"/>
        <end position="18"/>
    </location>
</feature>
<dbReference type="PROSITE" id="PS50240">
    <property type="entry name" value="TRYPSIN_DOM"/>
    <property type="match status" value="1"/>
</dbReference>
<keyword evidence="7 20" id="KW-0378">Hydrolase</keyword>
<dbReference type="SUPFAM" id="SSF50494">
    <property type="entry name" value="Trypsin-like serine proteases"/>
    <property type="match status" value="1"/>
</dbReference>
<dbReference type="OMA" id="KWIGSHI"/>
<dbReference type="GO" id="GO:0005576">
    <property type="term" value="C:extracellular region"/>
    <property type="evidence" value="ECO:0007669"/>
    <property type="project" value="UniProtKB-SubCell"/>
</dbReference>
<dbReference type="PANTHER" id="PTHR24252">
    <property type="entry name" value="ACROSIN-RELATED"/>
    <property type="match status" value="1"/>
</dbReference>
<evidence type="ECO:0000256" key="2">
    <source>
        <dbReference type="ARBA" id="ARBA00004555"/>
    </source>
</evidence>
<reference evidence="25" key="1">
    <citation type="journal article" date="2020" name="PLoS Negl. Trop. Dis.">
        <title>High-quality nuclear genome for Sarcoptes scabiei-A critical resource for a neglected parasite.</title>
        <authorList>
            <person name="Korhonen P.K."/>
            <person name="Gasser R.B."/>
            <person name="Ma G."/>
            <person name="Wang T."/>
            <person name="Stroehlein A.J."/>
            <person name="Young N.D."/>
            <person name="Ang C.S."/>
            <person name="Fernando D.D."/>
            <person name="Lu H.C."/>
            <person name="Taylor S."/>
            <person name="Reynolds S.L."/>
            <person name="Mofiz E."/>
            <person name="Najaraj S.H."/>
            <person name="Gowda H."/>
            <person name="Madugundu A."/>
            <person name="Renuse S."/>
            <person name="Holt D."/>
            <person name="Pandey A."/>
            <person name="Papenfuss A.T."/>
            <person name="Fischer K."/>
        </authorList>
    </citation>
    <scope>NUCLEOTIDE SEQUENCE [LARGE SCALE GENOMIC DNA]</scope>
</reference>
<proteinExistence type="predicted"/>
<dbReference type="InterPro" id="IPR009003">
    <property type="entry name" value="Peptidase_S1_PA"/>
</dbReference>
<evidence type="ECO:0000256" key="9">
    <source>
        <dbReference type="ARBA" id="ARBA00022825"/>
    </source>
</evidence>
<evidence type="ECO:0000256" key="7">
    <source>
        <dbReference type="ARBA" id="ARBA00022801"/>
    </source>
</evidence>
<evidence type="ECO:0000256" key="6">
    <source>
        <dbReference type="ARBA" id="ARBA00022696"/>
    </source>
</evidence>
<keyword evidence="5 20" id="KW-0645">Protease</keyword>
<keyword evidence="11" id="KW-1015">Disulfide bond</keyword>
<evidence type="ECO:0000256" key="11">
    <source>
        <dbReference type="ARBA" id="ARBA00023157"/>
    </source>
</evidence>